<dbReference type="Gene3D" id="3.30.70.330">
    <property type="match status" value="1"/>
</dbReference>
<feature type="zinc finger region" description="C3H1-type" evidence="7">
    <location>
        <begin position="183"/>
        <end position="211"/>
    </location>
</feature>
<feature type="region of interest" description="Disordered" evidence="8">
    <location>
        <begin position="674"/>
        <end position="696"/>
    </location>
</feature>
<dbReference type="InterPro" id="IPR045137">
    <property type="entry name" value="RBM26/27"/>
</dbReference>
<comment type="caution">
    <text evidence="11">The sequence shown here is derived from an EMBL/GenBank/DDBJ whole genome shotgun (WGS) entry which is preliminary data.</text>
</comment>
<reference evidence="13 14" key="1">
    <citation type="submission" date="2019-05" db="EMBL/GenBank/DDBJ databases">
        <title>Emergence of the Ug99 lineage of the wheat stem rust pathogen through somatic hybridization.</title>
        <authorList>
            <person name="Li F."/>
            <person name="Upadhyaya N.M."/>
            <person name="Sperschneider J."/>
            <person name="Matny O."/>
            <person name="Nguyen-Phuc H."/>
            <person name="Mago R."/>
            <person name="Raley C."/>
            <person name="Miller M.E."/>
            <person name="Silverstein K.A.T."/>
            <person name="Henningsen E."/>
            <person name="Hirsch C.D."/>
            <person name="Visser B."/>
            <person name="Pretorius Z.A."/>
            <person name="Steffenson B.J."/>
            <person name="Schwessinger B."/>
            <person name="Dodds P.N."/>
            <person name="Figueroa M."/>
        </authorList>
    </citation>
    <scope>NUCLEOTIDE SEQUENCE [LARGE SCALE GENOMIC DNA]</scope>
    <source>
        <strain evidence="11">21-0</strain>
        <strain evidence="12 14">Ug99</strain>
    </source>
</reference>
<feature type="compositionally biased region" description="Polar residues" evidence="8">
    <location>
        <begin position="573"/>
        <end position="588"/>
    </location>
</feature>
<dbReference type="CDD" id="cd12257">
    <property type="entry name" value="RRM1_RBM26_like"/>
    <property type="match status" value="1"/>
</dbReference>
<dbReference type="GO" id="GO:0005634">
    <property type="term" value="C:nucleus"/>
    <property type="evidence" value="ECO:0007669"/>
    <property type="project" value="TreeGrafter"/>
</dbReference>
<dbReference type="Pfam" id="PF01480">
    <property type="entry name" value="PWI"/>
    <property type="match status" value="1"/>
</dbReference>
<keyword evidence="13" id="KW-1185">Reference proteome</keyword>
<dbReference type="PANTHER" id="PTHR14398">
    <property type="entry name" value="RNA RECOGNITION RRM/RNP DOMAIN"/>
    <property type="match status" value="1"/>
</dbReference>
<dbReference type="GO" id="GO:0003723">
    <property type="term" value="F:RNA binding"/>
    <property type="evidence" value="ECO:0007669"/>
    <property type="project" value="UniProtKB-UniRule"/>
</dbReference>
<feature type="region of interest" description="Disordered" evidence="8">
    <location>
        <begin position="479"/>
        <end position="588"/>
    </location>
</feature>
<feature type="compositionally biased region" description="Polar residues" evidence="8">
    <location>
        <begin position="276"/>
        <end position="295"/>
    </location>
</feature>
<dbReference type="OrthoDB" id="443401at2759"/>
<dbReference type="InterPro" id="IPR035979">
    <property type="entry name" value="RBD_domain_sf"/>
</dbReference>
<name>A0A5B0N6K5_PUCGR</name>
<dbReference type="Pfam" id="PF00642">
    <property type="entry name" value="zf-CCCH"/>
    <property type="match status" value="1"/>
</dbReference>
<dbReference type="InterPro" id="IPR002483">
    <property type="entry name" value="PWI_dom"/>
</dbReference>
<keyword evidence="3 7" id="KW-0862">Zinc</keyword>
<dbReference type="SUPFAM" id="SSF90229">
    <property type="entry name" value="CCCH zinc finger"/>
    <property type="match status" value="1"/>
</dbReference>
<feature type="compositionally biased region" description="Low complexity" evidence="8">
    <location>
        <begin position="414"/>
        <end position="425"/>
    </location>
</feature>
<evidence type="ECO:0000313" key="13">
    <source>
        <dbReference type="Proteomes" id="UP000324748"/>
    </source>
</evidence>
<dbReference type="PROSITE" id="PS50102">
    <property type="entry name" value="RRM"/>
    <property type="match status" value="1"/>
</dbReference>
<evidence type="ECO:0000313" key="11">
    <source>
        <dbReference type="EMBL" id="KAA1083770.1"/>
    </source>
</evidence>
<dbReference type="EMBL" id="VDEP01000214">
    <property type="protein sequence ID" value="KAA1122880.1"/>
    <property type="molecule type" value="Genomic_DNA"/>
</dbReference>
<keyword evidence="2 7" id="KW-0863">Zinc-finger</keyword>
<evidence type="ECO:0000256" key="7">
    <source>
        <dbReference type="PROSITE-ProRule" id="PRU00723"/>
    </source>
</evidence>
<evidence type="ECO:0000256" key="4">
    <source>
        <dbReference type="ARBA" id="ARBA00022884"/>
    </source>
</evidence>
<evidence type="ECO:0000259" key="10">
    <source>
        <dbReference type="PROSITE" id="PS50103"/>
    </source>
</evidence>
<sequence>MILEQKQSDYLKQWMVQKLKPICDADHEVLSEYVMALLRHDQSENQLRSSCLKQLEDFLQQDTKLFVTDLFDHLRTFGAFNGSYQPPEINLSASVLLRKRSLAVDEPYLLPNNNQLDNQHRPSQSSTAPIPQYTPTQSHPSFLHFPEPQSNLINPLPSFNPSSHTQQPPYNNTNSNQPRNSKRPRRSICRDYHYRGYCARGSSCHFSHDDRDQDASSSSTQSSAYFSKTLPAETQPTTAPPSATCIPLVFSSTSVGQQIPGLGGPLTIPYDLPIPSFSSSNPPEQQSGNDQSNHYNSRHPDRSTRFNGPTSNTRKPFTTLFIENIPQSSLSDRAVREYFSMFGPLTNVTLDVHNSQAQVTFKSTDDAKRAYSSPEPVFNNRFVRIHIKRVVGTGPRRSHGPLRTDASPAAEGFSNNESSYEMNSNGYRHKAYDSPITYKSPPVSSPPQPKADVQVLSQREQELRLKIDAQKRLLEQLSLKKAQKSNGPTQDIEMSGPSKPTAQLDTENQPKQDLPKTDPNATDLSESATTDTKLLSPEPRPVSPKEALSPLPEPNSFQKRPANFASRAVGRTKLTNSRTSWTPTGSSPTKAFKLDNRSCTLAVQSVPSSSARENIKVYLEQFGTIVAFVPLSEEEDVFDVSVKFSTRTAAEKALANGLDIPDVGKVTMNWVPVGAGSGPSTTAKTTTTTTNNATGHPQHIFIPGLRNSHHHHYPGSFSLVNHRPGAQSKAENPTTGELGDKKSMAPDSSLTTNTRGGSDNLLVDGANTDDLLDDFCVDDEVDGCWKR</sequence>
<feature type="compositionally biased region" description="Polar residues" evidence="8">
    <location>
        <begin position="111"/>
        <end position="140"/>
    </location>
</feature>
<evidence type="ECO:0000313" key="12">
    <source>
        <dbReference type="EMBL" id="KAA1122880.1"/>
    </source>
</evidence>
<dbReference type="GO" id="GO:0008270">
    <property type="term" value="F:zinc ion binding"/>
    <property type="evidence" value="ECO:0007669"/>
    <property type="project" value="UniProtKB-KW"/>
</dbReference>
<evidence type="ECO:0000259" key="9">
    <source>
        <dbReference type="PROSITE" id="PS50102"/>
    </source>
</evidence>
<dbReference type="SMART" id="SM00360">
    <property type="entry name" value="RRM"/>
    <property type="match status" value="1"/>
</dbReference>
<dbReference type="Proteomes" id="UP000325313">
    <property type="component" value="Unassembled WGS sequence"/>
</dbReference>
<dbReference type="Gene3D" id="4.10.1000.10">
    <property type="entry name" value="Zinc finger, CCCH-type"/>
    <property type="match status" value="1"/>
</dbReference>
<feature type="region of interest" description="Disordered" evidence="8">
    <location>
        <begin position="394"/>
        <end position="457"/>
    </location>
</feature>
<feature type="region of interest" description="Disordered" evidence="8">
    <location>
        <begin position="273"/>
        <end position="315"/>
    </location>
</feature>
<dbReference type="PANTHER" id="PTHR14398:SF0">
    <property type="entry name" value="ZINC FINGER PROTEIN SWM"/>
    <property type="match status" value="1"/>
</dbReference>
<dbReference type="InterPro" id="IPR012677">
    <property type="entry name" value="Nucleotide-bd_a/b_plait_sf"/>
</dbReference>
<feature type="compositionally biased region" description="Polar residues" evidence="8">
    <location>
        <begin position="305"/>
        <end position="315"/>
    </location>
</feature>
<feature type="compositionally biased region" description="Polar residues" evidence="8">
    <location>
        <begin position="746"/>
        <end position="757"/>
    </location>
</feature>
<dbReference type="SUPFAM" id="SSF54928">
    <property type="entry name" value="RNA-binding domain, RBD"/>
    <property type="match status" value="1"/>
</dbReference>
<evidence type="ECO:0000256" key="8">
    <source>
        <dbReference type="SAM" id="MobiDB-lite"/>
    </source>
</evidence>
<organism evidence="11 13">
    <name type="scientific">Puccinia graminis f. sp. tritici</name>
    <dbReference type="NCBI Taxonomy" id="56615"/>
    <lineage>
        <taxon>Eukaryota</taxon>
        <taxon>Fungi</taxon>
        <taxon>Dikarya</taxon>
        <taxon>Basidiomycota</taxon>
        <taxon>Pucciniomycotina</taxon>
        <taxon>Pucciniomycetes</taxon>
        <taxon>Pucciniales</taxon>
        <taxon>Pucciniaceae</taxon>
        <taxon>Puccinia</taxon>
    </lineage>
</organism>
<evidence type="ECO:0000256" key="3">
    <source>
        <dbReference type="ARBA" id="ARBA00022833"/>
    </source>
</evidence>
<dbReference type="InterPro" id="IPR036855">
    <property type="entry name" value="Znf_CCCH_sf"/>
</dbReference>
<dbReference type="AlphaFoldDB" id="A0A5B0N6K5"/>
<proteinExistence type="predicted"/>
<dbReference type="Proteomes" id="UP000324748">
    <property type="component" value="Unassembled WGS sequence"/>
</dbReference>
<feature type="domain" description="C3H1-type" evidence="10">
    <location>
        <begin position="183"/>
        <end position="211"/>
    </location>
</feature>
<dbReference type="InterPro" id="IPR000571">
    <property type="entry name" value="Znf_CCCH"/>
</dbReference>
<comment type="function">
    <text evidence="5">May be involved in the turnover of nuclear polyadenylated (pA+) RNA.</text>
</comment>
<evidence type="ECO:0000256" key="5">
    <source>
        <dbReference type="ARBA" id="ARBA00043866"/>
    </source>
</evidence>
<evidence type="ECO:0000313" key="14">
    <source>
        <dbReference type="Proteomes" id="UP000325313"/>
    </source>
</evidence>
<evidence type="ECO:0000256" key="1">
    <source>
        <dbReference type="ARBA" id="ARBA00022723"/>
    </source>
</evidence>
<feature type="region of interest" description="Disordered" evidence="8">
    <location>
        <begin position="712"/>
        <end position="761"/>
    </location>
</feature>
<feature type="region of interest" description="Disordered" evidence="8">
    <location>
        <begin position="109"/>
        <end position="186"/>
    </location>
</feature>
<dbReference type="Gene3D" id="1.20.1390.10">
    <property type="entry name" value="PWI domain"/>
    <property type="match status" value="1"/>
</dbReference>
<feature type="compositionally biased region" description="Polar residues" evidence="8">
    <location>
        <begin position="148"/>
        <end position="179"/>
    </location>
</feature>
<dbReference type="InterPro" id="IPR000504">
    <property type="entry name" value="RRM_dom"/>
</dbReference>
<keyword evidence="1 7" id="KW-0479">Metal-binding</keyword>
<dbReference type="SMART" id="SM00356">
    <property type="entry name" value="ZnF_C3H1"/>
    <property type="match status" value="1"/>
</dbReference>
<feature type="domain" description="RRM" evidence="9">
    <location>
        <begin position="318"/>
        <end position="390"/>
    </location>
</feature>
<dbReference type="FunFam" id="1.20.1390.10:FF:000007">
    <property type="entry name" value="CCCH zinc finger and RRM domain protein"/>
    <property type="match status" value="1"/>
</dbReference>
<evidence type="ECO:0000256" key="6">
    <source>
        <dbReference type="PROSITE-ProRule" id="PRU00176"/>
    </source>
</evidence>
<dbReference type="CDD" id="cd21612">
    <property type="entry name" value="RRM_AtRDRP1_like"/>
    <property type="match status" value="1"/>
</dbReference>
<feature type="compositionally biased region" description="Low complexity" evidence="8">
    <location>
        <begin position="681"/>
        <end position="694"/>
    </location>
</feature>
<feature type="compositionally biased region" description="Polar residues" evidence="8">
    <location>
        <begin position="519"/>
        <end position="533"/>
    </location>
</feature>
<keyword evidence="4 6" id="KW-0694">RNA-binding</keyword>
<dbReference type="PROSITE" id="PS50103">
    <property type="entry name" value="ZF_C3H1"/>
    <property type="match status" value="1"/>
</dbReference>
<gene>
    <name evidence="11" type="primary">RBM26_1</name>
    <name evidence="11" type="ORF">PGT21_006480</name>
    <name evidence="12" type="ORF">PGTUg99_007996</name>
</gene>
<dbReference type="EMBL" id="VSWC01000118">
    <property type="protein sequence ID" value="KAA1083770.1"/>
    <property type="molecule type" value="Genomic_DNA"/>
</dbReference>
<accession>A0A5B0N6K5</accession>
<protein>
    <submittedName>
        <fullName evidence="11">RNA-binding protein 26</fullName>
    </submittedName>
</protein>
<evidence type="ECO:0000256" key="2">
    <source>
        <dbReference type="ARBA" id="ARBA00022771"/>
    </source>
</evidence>
<feature type="compositionally biased region" description="Polar residues" evidence="8">
    <location>
        <begin position="498"/>
        <end position="507"/>
    </location>
</feature>